<dbReference type="PANTHER" id="PTHR10742:SF342">
    <property type="entry name" value="AMINE OXIDASE"/>
    <property type="match status" value="1"/>
</dbReference>
<sequence>MLPSPSHPIGAAVRGPLTRRRLLAMIGVSAGSSLMYQAASSLGLAAESEFKGPPALSAAPAGASVLILGAGVAGLVAAYELSKAGYRVQVLEYRDRPGGRCWTLRGGDVYTELGGFTQTVGFDPGNYVNPGPWRIPHHHHGVMHYCMTLGVPLEPFTQVNYNAYVHSKDAFGGKPVRYREVEADFQGHVADLLAKLAHKGGLDGLVEKEDTERLLEALRDWGALDREMQYRAGGESSMRRGFARPPGGGLSGEPVPSEPIGFADILRSGLWRQIAAGNELEFQTTLFQPVGGMDRVAYALAEQVKDRIRYGARVRGIHQDDSGVTVSFDDGKGGGPEMARADWCLCTIPLSVLSQIPLNVGPDMAHAIAAVPYEASLKIGLQFKRRFWEQDDAIYGGMSYTDLPISLIGYPNTGYGSKGKAVLLGAYAWGPYAYEFSAMPPEERVRRAVEFGAQIHPQYREEFDCGVAVAWHRVPWTMGCFGHWTEKTRAQHYRNLCQIDGRILLAGEHASYLPAWQEGAVTSALDAITRLHQRIVAQPAPSKT</sequence>
<dbReference type="InterPro" id="IPR036188">
    <property type="entry name" value="FAD/NAD-bd_sf"/>
</dbReference>
<organism evidence="8 9">
    <name type="scientific">Rhodospirillum centenum (strain ATCC 51521 / SW)</name>
    <dbReference type="NCBI Taxonomy" id="414684"/>
    <lineage>
        <taxon>Bacteria</taxon>
        <taxon>Pseudomonadati</taxon>
        <taxon>Pseudomonadota</taxon>
        <taxon>Alphaproteobacteria</taxon>
        <taxon>Rhodospirillales</taxon>
        <taxon>Rhodospirillaceae</taxon>
        <taxon>Rhodospirillum</taxon>
    </lineage>
</organism>
<evidence type="ECO:0000256" key="6">
    <source>
        <dbReference type="ARBA" id="ARBA00047321"/>
    </source>
</evidence>
<dbReference type="SUPFAM" id="SSF54373">
    <property type="entry name" value="FAD-linked reductases, C-terminal domain"/>
    <property type="match status" value="1"/>
</dbReference>
<evidence type="ECO:0000313" key="9">
    <source>
        <dbReference type="Proteomes" id="UP000001591"/>
    </source>
</evidence>
<evidence type="ECO:0000256" key="4">
    <source>
        <dbReference type="ARBA" id="ARBA00017871"/>
    </source>
</evidence>
<dbReference type="GO" id="GO:0009063">
    <property type="term" value="P:amino acid catabolic process"/>
    <property type="evidence" value="ECO:0007669"/>
    <property type="project" value="TreeGrafter"/>
</dbReference>
<dbReference type="EMBL" id="CP000613">
    <property type="protein sequence ID" value="ACJ01263.1"/>
    <property type="molecule type" value="Genomic_DNA"/>
</dbReference>
<evidence type="ECO:0000256" key="5">
    <source>
        <dbReference type="ARBA" id="ARBA00023070"/>
    </source>
</evidence>
<gene>
    <name evidence="8" type="ordered locus">RC1_3921</name>
</gene>
<protein>
    <recommendedName>
        <fullName evidence="4">Tryptophan 2-monooxygenase</fullName>
        <ecNumber evidence="3">1.13.12.3</ecNumber>
    </recommendedName>
</protein>
<dbReference type="STRING" id="414684.RC1_3921"/>
<comment type="catalytic activity">
    <reaction evidence="6">
        <text>L-tryptophan + O2 = indole-3-acetamide + CO2 + H2O</text>
        <dbReference type="Rhea" id="RHEA:16165"/>
        <dbReference type="ChEBI" id="CHEBI:15377"/>
        <dbReference type="ChEBI" id="CHEBI:15379"/>
        <dbReference type="ChEBI" id="CHEBI:16031"/>
        <dbReference type="ChEBI" id="CHEBI:16526"/>
        <dbReference type="ChEBI" id="CHEBI:57912"/>
        <dbReference type="EC" id="1.13.12.3"/>
    </reaction>
</comment>
<accession>B6IY89</accession>
<reference evidence="8 9" key="1">
    <citation type="journal article" date="2010" name="BMC Genomics">
        <title>Metabolic flexibility revealed in the genome of the cyst-forming alpha-1 proteobacterium Rhodospirillum centenum.</title>
        <authorList>
            <person name="Lu Y.K."/>
            <person name="Marden J."/>
            <person name="Han M."/>
            <person name="Swingley W.D."/>
            <person name="Mastrian S.D."/>
            <person name="Chowdhury S.R."/>
            <person name="Hao J."/>
            <person name="Helmy T."/>
            <person name="Kim S."/>
            <person name="Kurdoglu A.A."/>
            <person name="Matthies H.J."/>
            <person name="Rollo D."/>
            <person name="Stothard P."/>
            <person name="Blankenship R.E."/>
            <person name="Bauer C.E."/>
            <person name="Touchman J.W."/>
        </authorList>
    </citation>
    <scope>NUCLEOTIDE SEQUENCE [LARGE SCALE GENOMIC DNA]</scope>
    <source>
        <strain evidence="9">ATCC 51521 / SW</strain>
    </source>
</reference>
<dbReference type="SUPFAM" id="SSF51905">
    <property type="entry name" value="FAD/NAD(P)-binding domain"/>
    <property type="match status" value="1"/>
</dbReference>
<dbReference type="Gene3D" id="3.90.660.10">
    <property type="match status" value="1"/>
</dbReference>
<evidence type="ECO:0000256" key="1">
    <source>
        <dbReference type="ARBA" id="ARBA00004814"/>
    </source>
</evidence>
<dbReference type="Proteomes" id="UP000001591">
    <property type="component" value="Chromosome"/>
</dbReference>
<dbReference type="PANTHER" id="PTHR10742">
    <property type="entry name" value="FLAVIN MONOAMINE OXIDASE"/>
    <property type="match status" value="1"/>
</dbReference>
<dbReference type="Gene3D" id="1.20.1440.240">
    <property type="match status" value="1"/>
</dbReference>
<dbReference type="GO" id="GO:0050361">
    <property type="term" value="F:tryptophan 2-monooxygenase activity"/>
    <property type="evidence" value="ECO:0007669"/>
    <property type="project" value="UniProtKB-EC"/>
</dbReference>
<proteinExistence type="inferred from homology"/>
<dbReference type="Gene3D" id="3.50.50.60">
    <property type="entry name" value="FAD/NAD(P)-binding domain"/>
    <property type="match status" value="1"/>
</dbReference>
<dbReference type="KEGG" id="rce:RC1_3921"/>
<keyword evidence="9" id="KW-1185">Reference proteome</keyword>
<dbReference type="OrthoDB" id="337830at2"/>
<dbReference type="InterPro" id="IPR002937">
    <property type="entry name" value="Amino_oxidase"/>
</dbReference>
<dbReference type="Pfam" id="PF01593">
    <property type="entry name" value="Amino_oxidase"/>
    <property type="match status" value="1"/>
</dbReference>
<evidence type="ECO:0000256" key="2">
    <source>
        <dbReference type="ARBA" id="ARBA00005833"/>
    </source>
</evidence>
<dbReference type="HOGENOM" id="CLU_004498_8_3_5"/>
<dbReference type="GO" id="GO:0001716">
    <property type="term" value="F:L-amino-acid oxidase activity"/>
    <property type="evidence" value="ECO:0007669"/>
    <property type="project" value="TreeGrafter"/>
</dbReference>
<evidence type="ECO:0000259" key="7">
    <source>
        <dbReference type="Pfam" id="PF01593"/>
    </source>
</evidence>
<comment type="similarity">
    <text evidence="2">Belongs to the tryptophan 2-monooxygenase family.</text>
</comment>
<dbReference type="eggNOG" id="COG1231">
    <property type="taxonomic scope" value="Bacteria"/>
</dbReference>
<dbReference type="AlphaFoldDB" id="B6IY89"/>
<keyword evidence="5" id="KW-0073">Auxin biosynthesis</keyword>
<evidence type="ECO:0000313" key="8">
    <source>
        <dbReference type="EMBL" id="ACJ01263.1"/>
    </source>
</evidence>
<comment type="pathway">
    <text evidence="1">Plant hormone metabolism; auxin biosynthesis.</text>
</comment>
<name>B6IY89_RHOCS</name>
<dbReference type="InterPro" id="IPR050281">
    <property type="entry name" value="Flavin_monoamine_oxidase"/>
</dbReference>
<evidence type="ECO:0000256" key="3">
    <source>
        <dbReference type="ARBA" id="ARBA00012535"/>
    </source>
</evidence>
<dbReference type="GO" id="GO:0009851">
    <property type="term" value="P:auxin biosynthetic process"/>
    <property type="evidence" value="ECO:0007669"/>
    <property type="project" value="UniProtKB-KW"/>
</dbReference>
<dbReference type="EC" id="1.13.12.3" evidence="3"/>
<feature type="domain" description="Amine oxidase" evidence="7">
    <location>
        <begin position="72"/>
        <end position="527"/>
    </location>
</feature>